<dbReference type="Proteomes" id="UP001489719">
    <property type="component" value="Unassembled WGS sequence"/>
</dbReference>
<evidence type="ECO:0000313" key="2">
    <source>
        <dbReference type="Proteomes" id="UP001489719"/>
    </source>
</evidence>
<reference evidence="2" key="1">
    <citation type="journal article" date="2024" name="Front. Bioeng. Biotechnol.">
        <title>Genome-scale model development and genomic sequencing of the oleaginous clade Lipomyces.</title>
        <authorList>
            <person name="Czajka J.J."/>
            <person name="Han Y."/>
            <person name="Kim J."/>
            <person name="Mondo S.J."/>
            <person name="Hofstad B.A."/>
            <person name="Robles A."/>
            <person name="Haridas S."/>
            <person name="Riley R."/>
            <person name="LaButti K."/>
            <person name="Pangilinan J."/>
            <person name="Andreopoulos W."/>
            <person name="Lipzen A."/>
            <person name="Yan J."/>
            <person name="Wang M."/>
            <person name="Ng V."/>
            <person name="Grigoriev I.V."/>
            <person name="Spatafora J.W."/>
            <person name="Magnuson J.K."/>
            <person name="Baker S.E."/>
            <person name="Pomraning K.R."/>
        </authorList>
    </citation>
    <scope>NUCLEOTIDE SEQUENCE [LARGE SCALE GENOMIC DNA]</scope>
    <source>
        <strain evidence="2">CBS 10300</strain>
    </source>
</reference>
<evidence type="ECO:0000313" key="1">
    <source>
        <dbReference type="EMBL" id="KAK9319184.1"/>
    </source>
</evidence>
<sequence length="365" mass="41200">MSNVMMAAPARKKQKIFPAHFYLDLTEKLEKYPADIEHIRTSFNQMLLLNQDLHPAARSVIESIQRALPLVADVEAVLSLQASRLSLGEATNCIGIDFELGDPDYRWTRKDHQKQPSKPLSEWAATTIENIRRSKYLRTFRPESTVRTLLDVLICDRLELLDDRFAARHLKAIPEVQIEISTKHHKKISGRADWTLGYMDEKDKLQEMLVVIEAKARGNIGAALPQLLIYLGGIQDARSIAEKTNKTVFGMATDSDQFIFAILQGDRKAFVSKTLDWLDEKDLIISFLDHILRDAIESSPHTTPTRTGNKKIKKFEHSLGTTYTFGDHGSSNTGTDNDNDFGTWNVVEINGVSLLQFCEESDGEG</sequence>
<keyword evidence="2" id="KW-1185">Reference proteome</keyword>
<gene>
    <name evidence="1" type="ORF">V1517DRAFT_282313</name>
</gene>
<comment type="caution">
    <text evidence="1">The sequence shown here is derived from an EMBL/GenBank/DDBJ whole genome shotgun (WGS) entry which is preliminary data.</text>
</comment>
<name>A0ACC3TDC7_9ASCO</name>
<protein>
    <submittedName>
        <fullName evidence="1">Uncharacterized protein</fullName>
    </submittedName>
</protein>
<organism evidence="1 2">
    <name type="scientific">Lipomyces orientalis</name>
    <dbReference type="NCBI Taxonomy" id="1233043"/>
    <lineage>
        <taxon>Eukaryota</taxon>
        <taxon>Fungi</taxon>
        <taxon>Dikarya</taxon>
        <taxon>Ascomycota</taxon>
        <taxon>Saccharomycotina</taxon>
        <taxon>Lipomycetes</taxon>
        <taxon>Lipomycetales</taxon>
        <taxon>Lipomycetaceae</taxon>
        <taxon>Lipomyces</taxon>
    </lineage>
</organism>
<dbReference type="EMBL" id="MU970216">
    <property type="protein sequence ID" value="KAK9319184.1"/>
    <property type="molecule type" value="Genomic_DNA"/>
</dbReference>
<accession>A0ACC3TDC7</accession>
<proteinExistence type="predicted"/>